<dbReference type="PANTHER" id="PTHR13492:SF2">
    <property type="entry name" value="RING FINGER PROTEIN 37"/>
    <property type="match status" value="1"/>
</dbReference>
<dbReference type="GO" id="GO:0031625">
    <property type="term" value="F:ubiquitin protein ligase binding"/>
    <property type="evidence" value="ECO:0007669"/>
    <property type="project" value="TreeGrafter"/>
</dbReference>
<evidence type="ECO:0000256" key="3">
    <source>
        <dbReference type="ARBA" id="ARBA00022833"/>
    </source>
</evidence>
<dbReference type="Gene3D" id="3.30.40.10">
    <property type="entry name" value="Zinc/RING finger domain, C3HC4 (zinc finger)"/>
    <property type="match status" value="1"/>
</dbReference>
<feature type="region of interest" description="Disordered" evidence="4">
    <location>
        <begin position="18"/>
        <end position="51"/>
    </location>
</feature>
<dbReference type="EMBL" id="JADDUC020000006">
    <property type="protein sequence ID" value="KAI1238087.1"/>
    <property type="molecule type" value="Genomic_DNA"/>
</dbReference>
<organism evidence="6">
    <name type="scientific">Lamprotornis superbus</name>
    <dbReference type="NCBI Taxonomy" id="245042"/>
    <lineage>
        <taxon>Eukaryota</taxon>
        <taxon>Metazoa</taxon>
        <taxon>Chordata</taxon>
        <taxon>Craniata</taxon>
        <taxon>Vertebrata</taxon>
        <taxon>Euteleostomi</taxon>
        <taxon>Archelosauria</taxon>
        <taxon>Archosauria</taxon>
        <taxon>Dinosauria</taxon>
        <taxon>Saurischia</taxon>
        <taxon>Theropoda</taxon>
        <taxon>Coelurosauria</taxon>
        <taxon>Aves</taxon>
        <taxon>Neognathae</taxon>
        <taxon>Neoaves</taxon>
        <taxon>Telluraves</taxon>
        <taxon>Australaves</taxon>
        <taxon>Passeriformes</taxon>
        <taxon>Sturnidae</taxon>
        <taxon>Lamprotornis</taxon>
    </lineage>
</organism>
<keyword evidence="3" id="KW-0862">Zinc</keyword>
<dbReference type="InterPro" id="IPR013083">
    <property type="entry name" value="Znf_RING/FYVE/PHD"/>
</dbReference>
<keyword evidence="2" id="KW-0863">Zinc-finger</keyword>
<dbReference type="Pfam" id="PF19318">
    <property type="entry name" value="DUF5918"/>
    <property type="match status" value="1"/>
</dbReference>
<comment type="caution">
    <text evidence="6">The sequence shown here is derived from an EMBL/GenBank/DDBJ whole genome shotgun (WGS) entry which is preliminary data.</text>
</comment>
<evidence type="ECO:0000313" key="7">
    <source>
        <dbReference type="EMBL" id="KAI1238087.1"/>
    </source>
</evidence>
<feature type="domain" description="U-box" evidence="5">
    <location>
        <begin position="862"/>
        <end position="942"/>
    </location>
</feature>
<dbReference type="InterPro" id="IPR039925">
    <property type="entry name" value="RNF37_RING-Ubox"/>
</dbReference>
<dbReference type="GO" id="GO:0000209">
    <property type="term" value="P:protein polyubiquitination"/>
    <property type="evidence" value="ECO:0007669"/>
    <property type="project" value="TreeGrafter"/>
</dbReference>
<dbReference type="InterPro" id="IPR010622">
    <property type="entry name" value="FAST_Leu-rich"/>
</dbReference>
<evidence type="ECO:0000259" key="5">
    <source>
        <dbReference type="PROSITE" id="PS51698"/>
    </source>
</evidence>
<dbReference type="AlphaFoldDB" id="A0A835NR46"/>
<evidence type="ECO:0000313" key="6">
    <source>
        <dbReference type="EMBL" id="KAG0118850.1"/>
    </source>
</evidence>
<dbReference type="CDD" id="cd16660">
    <property type="entry name" value="RING-Ubox_RNF37"/>
    <property type="match status" value="1"/>
</dbReference>
<dbReference type="PROSITE" id="PS51698">
    <property type="entry name" value="U_BOX"/>
    <property type="match status" value="1"/>
</dbReference>
<dbReference type="SMART" id="SM00504">
    <property type="entry name" value="Ubox"/>
    <property type="match status" value="1"/>
</dbReference>
<dbReference type="CDD" id="cd23739">
    <property type="entry name" value="TBRG4-like_N"/>
    <property type="match status" value="1"/>
</dbReference>
<accession>A0A835NR46</accession>
<dbReference type="EMBL" id="JADDUC010000099">
    <property type="protein sequence ID" value="KAG0118850.1"/>
    <property type="molecule type" value="Genomic_DNA"/>
</dbReference>
<dbReference type="InterPro" id="IPR039847">
    <property type="entry name" value="Ubox5"/>
</dbReference>
<evidence type="ECO:0000313" key="8">
    <source>
        <dbReference type="Proteomes" id="UP000618051"/>
    </source>
</evidence>
<feature type="compositionally biased region" description="Basic and acidic residues" evidence="4">
    <location>
        <begin position="137"/>
        <end position="161"/>
    </location>
</feature>
<dbReference type="InterPro" id="IPR017907">
    <property type="entry name" value="Znf_RING_CS"/>
</dbReference>
<dbReference type="InterPro" id="IPR003613">
    <property type="entry name" value="Ubox_domain"/>
</dbReference>
<dbReference type="PANTHER" id="PTHR13492">
    <property type="entry name" value="RING FINGER PROTEIN 37"/>
    <property type="match status" value="1"/>
</dbReference>
<gene>
    <name evidence="7" type="ORF">IHE44_0012799</name>
    <name evidence="6" type="ORF">IHE44_015159</name>
</gene>
<keyword evidence="1" id="KW-0479">Metal-binding</keyword>
<dbReference type="SUPFAM" id="SSF57850">
    <property type="entry name" value="RING/U-box"/>
    <property type="match status" value="1"/>
</dbReference>
<dbReference type="Pfam" id="PF06743">
    <property type="entry name" value="FAST_1"/>
    <property type="match status" value="1"/>
</dbReference>
<dbReference type="Pfam" id="PF04564">
    <property type="entry name" value="U-box"/>
    <property type="match status" value="1"/>
</dbReference>
<dbReference type="Proteomes" id="UP000618051">
    <property type="component" value="Unassembled WGS sequence"/>
</dbReference>
<dbReference type="GO" id="GO:0005634">
    <property type="term" value="C:nucleus"/>
    <property type="evidence" value="ECO:0007669"/>
    <property type="project" value="TreeGrafter"/>
</dbReference>
<dbReference type="InterPro" id="IPR045696">
    <property type="entry name" value="Ubox5_N"/>
</dbReference>
<dbReference type="GO" id="GO:0008270">
    <property type="term" value="F:zinc ion binding"/>
    <property type="evidence" value="ECO:0007669"/>
    <property type="project" value="UniProtKB-KW"/>
</dbReference>
<reference evidence="7" key="3">
    <citation type="submission" date="2022-01" db="EMBL/GenBank/DDBJ databases">
        <authorList>
            <person name="Rubenstein D.R."/>
        </authorList>
    </citation>
    <scope>NUCLEOTIDE SEQUENCE</scope>
    <source>
        <strain evidence="7">SS15</strain>
        <tissue evidence="7">Liver</tissue>
    </source>
</reference>
<dbReference type="GO" id="GO:0034450">
    <property type="term" value="F:ubiquitin-ubiquitin ligase activity"/>
    <property type="evidence" value="ECO:0007669"/>
    <property type="project" value="TreeGrafter"/>
</dbReference>
<evidence type="ECO:0000256" key="1">
    <source>
        <dbReference type="ARBA" id="ARBA00022723"/>
    </source>
</evidence>
<feature type="compositionally biased region" description="Basic residues" evidence="4">
    <location>
        <begin position="28"/>
        <end position="37"/>
    </location>
</feature>
<evidence type="ECO:0000256" key="4">
    <source>
        <dbReference type="SAM" id="MobiDB-lite"/>
    </source>
</evidence>
<protein>
    <recommendedName>
        <fullName evidence="5">U-box domain-containing protein</fullName>
    </recommendedName>
</protein>
<dbReference type="FunFam" id="3.30.40.10:FF:000163">
    <property type="entry name" value="Putative ring finger protein 37"/>
    <property type="match status" value="1"/>
</dbReference>
<feature type="region of interest" description="Disordered" evidence="4">
    <location>
        <begin position="137"/>
        <end position="174"/>
    </location>
</feature>
<proteinExistence type="predicted"/>
<dbReference type="GO" id="GO:0044528">
    <property type="term" value="P:regulation of mitochondrial mRNA stability"/>
    <property type="evidence" value="ECO:0007669"/>
    <property type="project" value="InterPro"/>
</dbReference>
<dbReference type="OrthoDB" id="10064757at2759"/>
<reference evidence="6" key="1">
    <citation type="submission" date="2020-10" db="EMBL/GenBank/DDBJ databases">
        <title>Feather gene expression reveals the developmental basis of iridescence in African starlings.</title>
        <authorList>
            <person name="Rubenstein D.R."/>
        </authorList>
    </citation>
    <scope>NUCLEOTIDE SEQUENCE</scope>
    <source>
        <strain evidence="6">SS15</strain>
        <tissue evidence="6">Liver</tissue>
    </source>
</reference>
<name>A0A835NR46_9PASS</name>
<evidence type="ECO:0000256" key="2">
    <source>
        <dbReference type="ARBA" id="ARBA00022771"/>
    </source>
</evidence>
<reference evidence="7 8" key="2">
    <citation type="journal article" date="2021" name="J. Hered.">
        <title>Feather Gene Expression Elucidates the Developmental Basis of Plumage Iridescence in African Starlings.</title>
        <authorList>
            <person name="Rubenstein D.R."/>
            <person name="Corvelo A."/>
            <person name="MacManes M.D."/>
            <person name="Maia R."/>
            <person name="Narzisi G."/>
            <person name="Rousaki A."/>
            <person name="Vandenabeele P."/>
            <person name="Shawkey M.D."/>
            <person name="Solomon J."/>
        </authorList>
    </citation>
    <scope>NUCLEOTIDE SEQUENCE [LARGE SCALE GENOMIC DNA]</scope>
    <source>
        <strain evidence="7">SS15</strain>
    </source>
</reference>
<keyword evidence="8" id="KW-1185">Reference proteome</keyword>
<sequence>MAAVLMCRRFPRLSRVTAFSTTAEHGSSKSKKGKRDKPRAAKTGTESGATIQLLKPQDYRVLYNPAAYAKGRAGSQQHVDRDNSQALGGMFTSSGTTQTFPTASSQALSPVRNALPKPKSSTLLEQTILATLYKEEAEKGKREMHDSKEDPRMFQKGRPEYRSLSCDTSEPAQTLPAEEGDSILQSVAGCEASPGILSDYFLKLSRLPAERRASLLSDPRFSALCHHAVTAIRLFSTPDLIHILKACVPLAMPASHPLLNVCEAEFCRRAWDMSLEQLLLVADCWRCLDRSVPSYLGILFSYANLHWRDLTLPQFVQLLYIIGEGRRSPADLVQKVESTILKHLDTFTLEELGAICLGLFKSLSGISDHVMRRIGDRVSLQMGDMSTYALVNVLKMLRYTRMDHMPLMRELGKVIPARIPATNIQGIMHITLTYSSLHFFDEDVLAAVATSLPSKVSYCRSKDAAKFLWSFGCLDYEPPNEEEFYSSLIKQLHAKLHEFSKFPEHLLTALLGLAFVKRYPEELIDFALREEFVQKTRGSKYELSKDLFTLGKSVEIECPTYQGSHLSPQLCQEFTEMVSSFAEQEIYVRPEIMEATSLLESMLGGPEYVKNHMILPHTRSSDLEISADGYEVENLISEDLARRNRGFRSEYFIKPPVHVTISFPFNVEICRINIDISSGGYQTFSGLEIYTSTSCNKTSWQSPEGQCSGLAGQPVSDKDTFTLVGKAVLKNQSKVTFGHRGFKPRPPFHQMENVFSYPGSVSQDLWNKGPASLSNVSHLKICITHVAGGGLPSIKRLEVWGQPAKSCPQEVIEGVFQVASQFLAQDVSSLKPELWTPMESDCVPFSANEQQTLHKLVDVVQDIPEEFLDPITLEIMTLPMLLPSGKVIDQSTLEKCNRSEASWGRVPSDPFTGVAFSQHSQPLPHPTLKARIDHFLLQHSIPGTNLLGRAHASESLVPSSITMSSLKRKMDCMDQGSLQPPYFSATNLLVTATSENSAKKMKTDSDSHLIQMDCSTDLVSHEQKLSESLDTALTSALSSMPSFTAKLMKSQQQAPGEGGCSSSWSVGTVLEPVYQLPCGHLVCRPCLAERQKAPASPIQCGSCKRVAATQDVRRVHF</sequence>
<dbReference type="PROSITE" id="PS00518">
    <property type="entry name" value="ZF_RING_1"/>
    <property type="match status" value="1"/>
</dbReference>